<dbReference type="Pfam" id="PF01135">
    <property type="entry name" value="PCMT"/>
    <property type="match status" value="1"/>
</dbReference>
<dbReference type="InterPro" id="IPR029063">
    <property type="entry name" value="SAM-dependent_MTases_sf"/>
</dbReference>
<organism evidence="2">
    <name type="scientific">hydrothermal vent metagenome</name>
    <dbReference type="NCBI Taxonomy" id="652676"/>
    <lineage>
        <taxon>unclassified sequences</taxon>
        <taxon>metagenomes</taxon>
        <taxon>ecological metagenomes</taxon>
    </lineage>
</organism>
<dbReference type="CDD" id="cd02440">
    <property type="entry name" value="AdoMet_MTases"/>
    <property type="match status" value="1"/>
</dbReference>
<reference evidence="2" key="1">
    <citation type="submission" date="2018-06" db="EMBL/GenBank/DDBJ databases">
        <authorList>
            <person name="Zhirakovskaya E."/>
        </authorList>
    </citation>
    <scope>NUCLEOTIDE SEQUENCE</scope>
</reference>
<dbReference type="PANTHER" id="PTHR11579">
    <property type="entry name" value="PROTEIN-L-ISOASPARTATE O-METHYLTRANSFERASE"/>
    <property type="match status" value="1"/>
</dbReference>
<dbReference type="GO" id="GO:0004719">
    <property type="term" value="F:protein-L-isoaspartate (D-aspartate) O-methyltransferase activity"/>
    <property type="evidence" value="ECO:0007669"/>
    <property type="project" value="UniProtKB-EC"/>
</dbReference>
<dbReference type="GO" id="GO:0032259">
    <property type="term" value="P:methylation"/>
    <property type="evidence" value="ECO:0007669"/>
    <property type="project" value="UniProtKB-KW"/>
</dbReference>
<evidence type="ECO:0000256" key="1">
    <source>
        <dbReference type="ARBA" id="ARBA00005369"/>
    </source>
</evidence>
<accession>A0A3B0S1N5</accession>
<sequence length="217" mass="23481">MSDTASARQHMIDSQLRPNEMNDETIIQAIADTRREKFVPKSLGGVAYHDDEIQVVPGRYMMGPMVFGRLIGAADVKKTDLVLDIGCATGYSSAVLGQLAEAVVALEEDETLAKKATNILAEEACDNVAVVTGPLTEGLAAQGPYDLIFINGMIDYLPQSLIDQIAEGGRLICVINDNGIGRATYVTAENGIVGKRVLFDANIPELSSFKKKQKFRF</sequence>
<keyword evidence="2" id="KW-0489">Methyltransferase</keyword>
<gene>
    <name evidence="2" type="ORF">MNBD_ALPHA02-1765</name>
</gene>
<dbReference type="EMBL" id="UOED01000093">
    <property type="protein sequence ID" value="VAV94736.1"/>
    <property type="molecule type" value="Genomic_DNA"/>
</dbReference>
<dbReference type="InterPro" id="IPR000682">
    <property type="entry name" value="PCMT"/>
</dbReference>
<keyword evidence="2" id="KW-0808">Transferase</keyword>
<dbReference type="SUPFAM" id="SSF53335">
    <property type="entry name" value="S-adenosyl-L-methionine-dependent methyltransferases"/>
    <property type="match status" value="1"/>
</dbReference>
<dbReference type="AlphaFoldDB" id="A0A3B0S1N5"/>
<protein>
    <submittedName>
        <fullName evidence="2">Protein-L-isoaspartate O-methyltransferase</fullName>
        <ecNumber evidence="2">2.1.1.77</ecNumber>
    </submittedName>
</protein>
<dbReference type="PANTHER" id="PTHR11579:SF18">
    <property type="entry name" value="PROTEIN-L-ISOASPARTATE O-METHYLTRANSFERASE"/>
    <property type="match status" value="1"/>
</dbReference>
<proteinExistence type="inferred from homology"/>
<dbReference type="Gene3D" id="3.40.50.150">
    <property type="entry name" value="Vaccinia Virus protein VP39"/>
    <property type="match status" value="1"/>
</dbReference>
<dbReference type="GO" id="GO:0005737">
    <property type="term" value="C:cytoplasm"/>
    <property type="evidence" value="ECO:0007669"/>
    <property type="project" value="TreeGrafter"/>
</dbReference>
<comment type="similarity">
    <text evidence="1">Belongs to the methyltransferase superfamily. L-isoaspartyl/D-aspartyl protein methyltransferase family.</text>
</comment>
<dbReference type="EC" id="2.1.1.77" evidence="2"/>
<evidence type="ECO:0000313" key="2">
    <source>
        <dbReference type="EMBL" id="VAV94736.1"/>
    </source>
</evidence>
<name>A0A3B0S1N5_9ZZZZ</name>